<accession>A0ABN2CZ67</accession>
<dbReference type="Proteomes" id="UP001501470">
    <property type="component" value="Unassembled WGS sequence"/>
</dbReference>
<sequence length="276" mass="31469">MSISTNSPSAMIARDRRLHALNALEQAVGGRDAWPLHEVVTDNLRHLWKNGGRKGDDNAGLQPSAIWIRNGFVWTTAEDAHKPALPRLIQSKGLQLRLYLLMIFDAQCRHEAKHRVRNVRPVSTSNGSFKSWGELVLSAPDHKDERPAAWQIVRRRRERQIREAMLALETKHRLLDIGMTTTGRQRRDFDKPTLLAEDSSPDAQARYTVAEEQRFSVPSEFFTNLWIFALTDTELSCYLALQWARSAVPTAHSGSFYVVSRQREAHLRLRATGNRA</sequence>
<protein>
    <submittedName>
        <fullName evidence="1">Uncharacterized protein</fullName>
    </submittedName>
</protein>
<organism evidence="1 2">
    <name type="scientific">Dactylosporangium maewongense</name>
    <dbReference type="NCBI Taxonomy" id="634393"/>
    <lineage>
        <taxon>Bacteria</taxon>
        <taxon>Bacillati</taxon>
        <taxon>Actinomycetota</taxon>
        <taxon>Actinomycetes</taxon>
        <taxon>Micromonosporales</taxon>
        <taxon>Micromonosporaceae</taxon>
        <taxon>Dactylosporangium</taxon>
    </lineage>
</organism>
<evidence type="ECO:0000313" key="1">
    <source>
        <dbReference type="EMBL" id="GAA1566096.1"/>
    </source>
</evidence>
<comment type="caution">
    <text evidence="1">The sequence shown here is derived from an EMBL/GenBank/DDBJ whole genome shotgun (WGS) entry which is preliminary data.</text>
</comment>
<keyword evidence="2" id="KW-1185">Reference proteome</keyword>
<evidence type="ECO:0000313" key="2">
    <source>
        <dbReference type="Proteomes" id="UP001501470"/>
    </source>
</evidence>
<name>A0ABN2CZ67_9ACTN</name>
<dbReference type="RefSeq" id="WP_344513147.1">
    <property type="nucleotide sequence ID" value="NZ_BAAAQD010000037.1"/>
</dbReference>
<proteinExistence type="predicted"/>
<gene>
    <name evidence="1" type="ORF">GCM10009827_104720</name>
</gene>
<reference evidence="1 2" key="1">
    <citation type="journal article" date="2019" name="Int. J. Syst. Evol. Microbiol.">
        <title>The Global Catalogue of Microorganisms (GCM) 10K type strain sequencing project: providing services to taxonomists for standard genome sequencing and annotation.</title>
        <authorList>
            <consortium name="The Broad Institute Genomics Platform"/>
            <consortium name="The Broad Institute Genome Sequencing Center for Infectious Disease"/>
            <person name="Wu L."/>
            <person name="Ma J."/>
        </authorList>
    </citation>
    <scope>NUCLEOTIDE SEQUENCE [LARGE SCALE GENOMIC DNA]</scope>
    <source>
        <strain evidence="1 2">JCM 15933</strain>
    </source>
</reference>
<dbReference type="EMBL" id="BAAAQD010000037">
    <property type="protein sequence ID" value="GAA1566096.1"/>
    <property type="molecule type" value="Genomic_DNA"/>
</dbReference>